<dbReference type="CDD" id="cd16098">
    <property type="entry name" value="FliS"/>
    <property type="match status" value="1"/>
</dbReference>
<dbReference type="GO" id="GO:0005829">
    <property type="term" value="C:cytosol"/>
    <property type="evidence" value="ECO:0007669"/>
    <property type="project" value="UniProtKB-SubCell"/>
</dbReference>
<dbReference type="AlphaFoldDB" id="A0A229USF0"/>
<dbReference type="Pfam" id="PF02561">
    <property type="entry name" value="FliS"/>
    <property type="match status" value="1"/>
</dbReference>
<comment type="similarity">
    <text evidence="2 6">Belongs to the FliS family.</text>
</comment>
<evidence type="ECO:0000256" key="5">
    <source>
        <dbReference type="ARBA" id="ARBA00023186"/>
    </source>
</evidence>
<evidence type="ECO:0000256" key="6">
    <source>
        <dbReference type="PIRNR" id="PIRNR039090"/>
    </source>
</evidence>
<dbReference type="EMBL" id="NMQW01000015">
    <property type="protein sequence ID" value="OXM86358.1"/>
    <property type="molecule type" value="Genomic_DNA"/>
</dbReference>
<dbReference type="GO" id="GO:0071973">
    <property type="term" value="P:bacterial-type flagellum-dependent cell motility"/>
    <property type="evidence" value="ECO:0007669"/>
    <property type="project" value="TreeGrafter"/>
</dbReference>
<proteinExistence type="inferred from homology"/>
<dbReference type="PIRSF" id="PIRSF039090">
    <property type="entry name" value="Flis"/>
    <property type="match status" value="1"/>
</dbReference>
<keyword evidence="7" id="KW-0969">Cilium</keyword>
<dbReference type="PANTHER" id="PTHR34773:SF1">
    <property type="entry name" value="FLAGELLAR SECRETION CHAPERONE FLIS"/>
    <property type="match status" value="1"/>
</dbReference>
<name>A0A229USF0_9BACL</name>
<organism evidence="7 8">
    <name type="scientific">Paenibacillus rigui</name>
    <dbReference type="NCBI Taxonomy" id="554312"/>
    <lineage>
        <taxon>Bacteria</taxon>
        <taxon>Bacillati</taxon>
        <taxon>Bacillota</taxon>
        <taxon>Bacilli</taxon>
        <taxon>Bacillales</taxon>
        <taxon>Paenibacillaceae</taxon>
        <taxon>Paenibacillus</taxon>
    </lineage>
</organism>
<keyword evidence="3 6" id="KW-0963">Cytoplasm</keyword>
<comment type="subcellular location">
    <subcellularLocation>
        <location evidence="1 6">Cytoplasm</location>
        <location evidence="1 6">Cytosol</location>
    </subcellularLocation>
</comment>
<evidence type="ECO:0000256" key="3">
    <source>
        <dbReference type="ARBA" id="ARBA00022490"/>
    </source>
</evidence>
<keyword evidence="4 6" id="KW-1005">Bacterial flagellum biogenesis</keyword>
<comment type="caution">
    <text evidence="7">The sequence shown here is derived from an EMBL/GenBank/DDBJ whole genome shotgun (WGS) entry which is preliminary data.</text>
</comment>
<dbReference type="GO" id="GO:0044780">
    <property type="term" value="P:bacterial-type flagellum assembly"/>
    <property type="evidence" value="ECO:0007669"/>
    <property type="project" value="InterPro"/>
</dbReference>
<dbReference type="OrthoDB" id="1524959at2"/>
<gene>
    <name evidence="7" type="primary">fliS</name>
    <name evidence="7" type="ORF">CF651_10515</name>
</gene>
<sequence length="131" mass="15130">MNYRAQQSYLTSQVNTAHPGDLTLMLYNGCIKFMKQAIDSIEKKDYEAKNNYIQRAIDIIDELMITLNMSYPISQNLFSLYQFMKENLIQGNIKLDIQKINVSMNLITELKEAWAQALKQVKSESPNTVTL</sequence>
<dbReference type="InterPro" id="IPR036584">
    <property type="entry name" value="FliS_sf"/>
</dbReference>
<evidence type="ECO:0000313" key="7">
    <source>
        <dbReference type="EMBL" id="OXM86358.1"/>
    </source>
</evidence>
<dbReference type="PANTHER" id="PTHR34773">
    <property type="entry name" value="FLAGELLAR SECRETION CHAPERONE FLIS"/>
    <property type="match status" value="1"/>
</dbReference>
<dbReference type="NCBIfam" id="TIGR00208">
    <property type="entry name" value="fliS"/>
    <property type="match status" value="1"/>
</dbReference>
<accession>A0A229USF0</accession>
<keyword evidence="7" id="KW-0282">Flagellum</keyword>
<evidence type="ECO:0000313" key="8">
    <source>
        <dbReference type="Proteomes" id="UP000215509"/>
    </source>
</evidence>
<reference evidence="7 8" key="1">
    <citation type="submission" date="2017-07" db="EMBL/GenBank/DDBJ databases">
        <title>Genome sequencing and assembly of Paenibacillus rigui.</title>
        <authorList>
            <person name="Mayilraj S."/>
        </authorList>
    </citation>
    <scope>NUCLEOTIDE SEQUENCE [LARGE SCALE GENOMIC DNA]</scope>
    <source>
        <strain evidence="7 8">JCM 16352</strain>
    </source>
</reference>
<protein>
    <recommendedName>
        <fullName evidence="6">Flagellar secretion chaperone FliS</fullName>
    </recommendedName>
</protein>
<keyword evidence="8" id="KW-1185">Reference proteome</keyword>
<evidence type="ECO:0000256" key="4">
    <source>
        <dbReference type="ARBA" id="ARBA00022795"/>
    </source>
</evidence>
<evidence type="ECO:0000256" key="1">
    <source>
        <dbReference type="ARBA" id="ARBA00004514"/>
    </source>
</evidence>
<dbReference type="RefSeq" id="WP_094014815.1">
    <property type="nucleotide sequence ID" value="NZ_NMQW01000015.1"/>
</dbReference>
<keyword evidence="5" id="KW-0143">Chaperone</keyword>
<dbReference type="InterPro" id="IPR003713">
    <property type="entry name" value="FliS"/>
</dbReference>
<evidence type="ECO:0000256" key="2">
    <source>
        <dbReference type="ARBA" id="ARBA00008787"/>
    </source>
</evidence>
<dbReference type="Gene3D" id="1.20.120.340">
    <property type="entry name" value="Flagellar protein FliS"/>
    <property type="match status" value="1"/>
</dbReference>
<keyword evidence="7" id="KW-0966">Cell projection</keyword>
<dbReference type="Proteomes" id="UP000215509">
    <property type="component" value="Unassembled WGS sequence"/>
</dbReference>
<dbReference type="SUPFAM" id="SSF101116">
    <property type="entry name" value="Flagellar export chaperone FliS"/>
    <property type="match status" value="1"/>
</dbReference>